<name>A0A4R4DUP4_9PROT</name>
<dbReference type="InterPro" id="IPR052698">
    <property type="entry name" value="MoCofactor_Util/Proc"/>
</dbReference>
<gene>
    <name evidence="2" type="ORF">EXY23_01660</name>
</gene>
<proteinExistence type="predicted"/>
<reference evidence="2 3" key="1">
    <citation type="submission" date="2019-03" db="EMBL/GenBank/DDBJ databases">
        <title>Paracraurococcus aquatilis NE82 genome sequence.</title>
        <authorList>
            <person name="Zhao Y."/>
            <person name="Du Z."/>
        </authorList>
    </citation>
    <scope>NUCLEOTIDE SEQUENCE [LARGE SCALE GENOMIC DNA]</scope>
    <source>
        <strain evidence="2 3">NE82</strain>
    </source>
</reference>
<dbReference type="InterPro" id="IPR027051">
    <property type="entry name" value="XdhC_Rossmann_dom"/>
</dbReference>
<keyword evidence="3" id="KW-1185">Reference proteome</keyword>
<comment type="caution">
    <text evidence="2">The sequence shown here is derived from an EMBL/GenBank/DDBJ whole genome shotgun (WGS) entry which is preliminary data.</text>
</comment>
<protein>
    <submittedName>
        <fullName evidence="2">Xanthine dehydrogenase</fullName>
    </submittedName>
</protein>
<accession>A0A4R4DUP4</accession>
<dbReference type="AlphaFoldDB" id="A0A4R4DUP4"/>
<feature type="domain" description="XdhC Rossmann" evidence="1">
    <location>
        <begin position="95"/>
        <end position="236"/>
    </location>
</feature>
<dbReference type="Proteomes" id="UP000295023">
    <property type="component" value="Unassembled WGS sequence"/>
</dbReference>
<evidence type="ECO:0000259" key="1">
    <source>
        <dbReference type="Pfam" id="PF13478"/>
    </source>
</evidence>
<dbReference type="OrthoDB" id="9815497at2"/>
<evidence type="ECO:0000313" key="3">
    <source>
        <dbReference type="Proteomes" id="UP000295023"/>
    </source>
</evidence>
<dbReference type="PANTHER" id="PTHR30388">
    <property type="entry name" value="ALDEHYDE OXIDOREDUCTASE MOLYBDENUM COFACTOR ASSEMBLY PROTEIN"/>
    <property type="match status" value="1"/>
</dbReference>
<evidence type="ECO:0000313" key="2">
    <source>
        <dbReference type="EMBL" id="TCZ66837.1"/>
    </source>
</evidence>
<sequence>MGGWAGLRRQAEGLRGDAVVTPDILAALQAAQAAKRPVALLTRLGDGQQCLWPDTALPGALAEAAQAALRDDRAQNLTLDGEAWFVHPHNPPLRLIVVGAVHIAQALVPMAQTTGFAVTVVDPRRAWATADRFPGITLVHEWTDDAMVALAPDVRTAVVTLTHDPKLDDPALDVALRSEAFYIGALGSRRTHAKRVARLTELGHAEGALGRIHAPVGLNIEAVTAPEIALSIMAEVVATRRGAALARRAAPTAAAA</sequence>
<dbReference type="Gene3D" id="3.40.50.720">
    <property type="entry name" value="NAD(P)-binding Rossmann-like Domain"/>
    <property type="match status" value="1"/>
</dbReference>
<dbReference type="Pfam" id="PF13478">
    <property type="entry name" value="XdhC_C"/>
    <property type="match status" value="1"/>
</dbReference>
<dbReference type="EMBL" id="SKBM01000001">
    <property type="protein sequence ID" value="TCZ66837.1"/>
    <property type="molecule type" value="Genomic_DNA"/>
</dbReference>
<organism evidence="2 3">
    <name type="scientific">Roseicella aquatilis</name>
    <dbReference type="NCBI Taxonomy" id="2527868"/>
    <lineage>
        <taxon>Bacteria</taxon>
        <taxon>Pseudomonadati</taxon>
        <taxon>Pseudomonadota</taxon>
        <taxon>Alphaproteobacteria</taxon>
        <taxon>Acetobacterales</taxon>
        <taxon>Roseomonadaceae</taxon>
        <taxon>Roseicella</taxon>
    </lineage>
</organism>
<dbReference type="PANTHER" id="PTHR30388:SF4">
    <property type="entry name" value="MOLYBDENUM COFACTOR INSERTION CHAPERONE PAOD"/>
    <property type="match status" value="1"/>
</dbReference>